<gene>
    <name evidence="1" type="ORF">ADIARSV_0872</name>
</gene>
<reference evidence="1 2" key="1">
    <citation type="journal article" date="2013" name="Genome Announc.">
        <title>Draft Genome Sequence of Arcticibacter svalbardensis Strain MN12-7T, a Member of the Family Sphingobacteriaceae Isolated from an Arctic Soil Sample.</title>
        <authorList>
            <person name="Shivaji S."/>
            <person name="Ara S."/>
            <person name="Prasad S."/>
            <person name="Manasa B.P."/>
            <person name="Begum Z."/>
            <person name="Singh A."/>
            <person name="Kumar Pinnaka A."/>
        </authorList>
    </citation>
    <scope>NUCLEOTIDE SEQUENCE [LARGE SCALE GENOMIC DNA]</scope>
    <source>
        <strain evidence="1 2">MN12-7</strain>
    </source>
</reference>
<keyword evidence="2" id="KW-1185">Reference proteome</keyword>
<comment type="caution">
    <text evidence="1">The sequence shown here is derived from an EMBL/GenBank/DDBJ whole genome shotgun (WGS) entry which is preliminary data.</text>
</comment>
<sequence length="51" mass="5224">MPKEIAAVATPKSLIGTLVLATSSARLEEFPTKTDPAVSARAPGDAILEST</sequence>
<accession>R9H430</accession>
<protein>
    <submittedName>
        <fullName evidence="1">Uncharacterized protein</fullName>
    </submittedName>
</protein>
<organism evidence="1 2">
    <name type="scientific">Arcticibacter svalbardensis MN12-7</name>
    <dbReference type="NCBI Taxonomy" id="1150600"/>
    <lineage>
        <taxon>Bacteria</taxon>
        <taxon>Pseudomonadati</taxon>
        <taxon>Bacteroidota</taxon>
        <taxon>Sphingobacteriia</taxon>
        <taxon>Sphingobacteriales</taxon>
        <taxon>Sphingobacteriaceae</taxon>
        <taxon>Arcticibacter</taxon>
    </lineage>
</organism>
<name>R9H430_9SPHI</name>
<dbReference type="EMBL" id="AQPN01000035">
    <property type="protein sequence ID" value="EOR95944.1"/>
    <property type="molecule type" value="Genomic_DNA"/>
</dbReference>
<evidence type="ECO:0000313" key="2">
    <source>
        <dbReference type="Proteomes" id="UP000014174"/>
    </source>
</evidence>
<proteinExistence type="predicted"/>
<dbReference type="Proteomes" id="UP000014174">
    <property type="component" value="Unassembled WGS sequence"/>
</dbReference>
<evidence type="ECO:0000313" key="1">
    <source>
        <dbReference type="EMBL" id="EOR95944.1"/>
    </source>
</evidence>
<dbReference type="AlphaFoldDB" id="R9H430"/>